<dbReference type="RefSeq" id="WP_167196797.1">
    <property type="nucleotide sequence ID" value="NZ_JAAORB010000018.1"/>
</dbReference>
<evidence type="ECO:0000256" key="1">
    <source>
        <dbReference type="SAM" id="Phobius"/>
    </source>
</evidence>
<dbReference type="PANTHER" id="PTHR34821">
    <property type="entry name" value="INNER MEMBRANE PROTEIN YDCZ"/>
    <property type="match status" value="1"/>
</dbReference>
<dbReference type="Proteomes" id="UP000639775">
    <property type="component" value="Unassembled WGS sequence"/>
</dbReference>
<sequence length="148" mass="14935">MQTSPLLAMLLVITAGAAIALQSPLNAALGRHIGSSLGAATVSFGIGFALLLVVTIAYGHGDRLLESAHAPRILLTGGVLGAFLVWATLSSVTVLGVLTMSAVLILGQIAAALVIDHMGLFGVAPREVSLTRLLAAGLVAAGVVLSRY</sequence>
<dbReference type="AlphaFoldDB" id="A0A967EGM7"/>
<dbReference type="InterPro" id="IPR006750">
    <property type="entry name" value="YdcZ"/>
</dbReference>
<name>A0A967EGM7_9RHOB</name>
<reference evidence="2" key="1">
    <citation type="submission" date="2020-03" db="EMBL/GenBank/DDBJ databases">
        <title>Roseovarius gahaiensis sp. nov., isolated from Gahai Saline Lake, China.</title>
        <authorList>
            <person name="Sun X."/>
        </authorList>
    </citation>
    <scope>NUCLEOTIDE SEQUENCE</scope>
    <source>
        <strain evidence="2">GH877</strain>
    </source>
</reference>
<feature type="transmembrane region" description="Helical" evidence="1">
    <location>
        <begin position="37"/>
        <end position="58"/>
    </location>
</feature>
<gene>
    <name evidence="2" type="ORF">HAT86_10165</name>
</gene>
<proteinExistence type="predicted"/>
<feature type="transmembrane region" description="Helical" evidence="1">
    <location>
        <begin position="127"/>
        <end position="145"/>
    </location>
</feature>
<keyword evidence="1" id="KW-0812">Transmembrane</keyword>
<comment type="caution">
    <text evidence="2">The sequence shown here is derived from an EMBL/GenBank/DDBJ whole genome shotgun (WGS) entry which is preliminary data.</text>
</comment>
<dbReference type="EMBL" id="JAAORB010000018">
    <property type="protein sequence ID" value="NHQ74825.1"/>
    <property type="molecule type" value="Genomic_DNA"/>
</dbReference>
<keyword evidence="3" id="KW-1185">Reference proteome</keyword>
<accession>A0A967EGM7</accession>
<dbReference type="PANTHER" id="PTHR34821:SF2">
    <property type="entry name" value="INNER MEMBRANE PROTEIN YDCZ"/>
    <property type="match status" value="1"/>
</dbReference>
<feature type="transmembrane region" description="Helical" evidence="1">
    <location>
        <begin position="95"/>
        <end position="115"/>
    </location>
</feature>
<feature type="transmembrane region" description="Helical" evidence="1">
    <location>
        <begin position="70"/>
        <end position="89"/>
    </location>
</feature>
<keyword evidence="1" id="KW-1133">Transmembrane helix</keyword>
<protein>
    <submittedName>
        <fullName evidence="2">DMT family transporter</fullName>
    </submittedName>
</protein>
<dbReference type="GO" id="GO:0005886">
    <property type="term" value="C:plasma membrane"/>
    <property type="evidence" value="ECO:0007669"/>
    <property type="project" value="TreeGrafter"/>
</dbReference>
<dbReference type="Pfam" id="PF04657">
    <property type="entry name" value="DMT_YdcZ"/>
    <property type="match status" value="1"/>
</dbReference>
<evidence type="ECO:0000313" key="3">
    <source>
        <dbReference type="Proteomes" id="UP000639775"/>
    </source>
</evidence>
<evidence type="ECO:0000313" key="2">
    <source>
        <dbReference type="EMBL" id="NHQ74825.1"/>
    </source>
</evidence>
<organism evidence="2 3">
    <name type="scientific">Roseovarius gahaiensis</name>
    <dbReference type="NCBI Taxonomy" id="2716691"/>
    <lineage>
        <taxon>Bacteria</taxon>
        <taxon>Pseudomonadati</taxon>
        <taxon>Pseudomonadota</taxon>
        <taxon>Alphaproteobacteria</taxon>
        <taxon>Rhodobacterales</taxon>
        <taxon>Roseobacteraceae</taxon>
        <taxon>Roseovarius</taxon>
    </lineage>
</organism>
<keyword evidence="1" id="KW-0472">Membrane</keyword>